<dbReference type="RefSeq" id="XP_060324670.1">
    <property type="nucleotide sequence ID" value="XM_060478289.1"/>
</dbReference>
<proteinExistence type="predicted"/>
<protein>
    <submittedName>
        <fullName evidence="2">Uncharacterized protein</fullName>
    </submittedName>
</protein>
<keyword evidence="1" id="KW-0732">Signal</keyword>
<accession>A0AA39JKC6</accession>
<keyword evidence="3" id="KW-1185">Reference proteome</keyword>
<evidence type="ECO:0000313" key="3">
    <source>
        <dbReference type="Proteomes" id="UP001175211"/>
    </source>
</evidence>
<dbReference type="EMBL" id="JAUEPS010000059">
    <property type="protein sequence ID" value="KAK0443351.1"/>
    <property type="molecule type" value="Genomic_DNA"/>
</dbReference>
<evidence type="ECO:0000256" key="1">
    <source>
        <dbReference type="SAM" id="SignalP"/>
    </source>
</evidence>
<feature type="signal peptide" evidence="1">
    <location>
        <begin position="1"/>
        <end position="23"/>
    </location>
</feature>
<feature type="chain" id="PRO_5041399799" evidence="1">
    <location>
        <begin position="24"/>
        <end position="223"/>
    </location>
</feature>
<gene>
    <name evidence="2" type="ORF">EV420DRAFT_1649285</name>
</gene>
<evidence type="ECO:0000313" key="2">
    <source>
        <dbReference type="EMBL" id="KAK0443351.1"/>
    </source>
</evidence>
<dbReference type="GeneID" id="85361837"/>
<reference evidence="2" key="1">
    <citation type="submission" date="2023-06" db="EMBL/GenBank/DDBJ databases">
        <authorList>
            <consortium name="Lawrence Berkeley National Laboratory"/>
            <person name="Ahrendt S."/>
            <person name="Sahu N."/>
            <person name="Indic B."/>
            <person name="Wong-Bajracharya J."/>
            <person name="Merenyi Z."/>
            <person name="Ke H.-M."/>
            <person name="Monk M."/>
            <person name="Kocsube S."/>
            <person name="Drula E."/>
            <person name="Lipzen A."/>
            <person name="Balint B."/>
            <person name="Henrissat B."/>
            <person name="Andreopoulos B."/>
            <person name="Martin F.M."/>
            <person name="Harder C.B."/>
            <person name="Rigling D."/>
            <person name="Ford K.L."/>
            <person name="Foster G.D."/>
            <person name="Pangilinan J."/>
            <person name="Papanicolaou A."/>
            <person name="Barry K."/>
            <person name="LaButti K."/>
            <person name="Viragh M."/>
            <person name="Koriabine M."/>
            <person name="Yan M."/>
            <person name="Riley R."/>
            <person name="Champramary S."/>
            <person name="Plett K.L."/>
            <person name="Tsai I.J."/>
            <person name="Slot J."/>
            <person name="Sipos G."/>
            <person name="Plett J."/>
            <person name="Nagy L.G."/>
            <person name="Grigoriev I.V."/>
        </authorList>
    </citation>
    <scope>NUCLEOTIDE SEQUENCE</scope>
    <source>
        <strain evidence="2">CCBAS 213</strain>
    </source>
</reference>
<organism evidence="2 3">
    <name type="scientific">Armillaria tabescens</name>
    <name type="common">Ringless honey mushroom</name>
    <name type="synonym">Agaricus tabescens</name>
    <dbReference type="NCBI Taxonomy" id="1929756"/>
    <lineage>
        <taxon>Eukaryota</taxon>
        <taxon>Fungi</taxon>
        <taxon>Dikarya</taxon>
        <taxon>Basidiomycota</taxon>
        <taxon>Agaricomycotina</taxon>
        <taxon>Agaricomycetes</taxon>
        <taxon>Agaricomycetidae</taxon>
        <taxon>Agaricales</taxon>
        <taxon>Marasmiineae</taxon>
        <taxon>Physalacriaceae</taxon>
        <taxon>Desarmillaria</taxon>
    </lineage>
</organism>
<comment type="caution">
    <text evidence="2">The sequence shown here is derived from an EMBL/GenBank/DDBJ whole genome shotgun (WGS) entry which is preliminary data.</text>
</comment>
<dbReference type="Proteomes" id="UP001175211">
    <property type="component" value="Unassembled WGS sequence"/>
</dbReference>
<dbReference type="AlphaFoldDB" id="A0AA39JKC6"/>
<sequence length="223" mass="25125">MGCQACVLVSFGVLSFIERFVTSQDKAIFTAYPRESSELRCTSNFLRVWCTMGWVQINKYTFRGCDGGVTNERGDTPFPLVVAHGRPVLLRPSNSVLYWLLLQILFPSHLLQTPVRRIALNPFPSAIIIFINKPANSWDTSAARMGSVYLAFMGWFKVRGTQTLHHSVYTNLFADMGMWNMGTEFMGDLNTWSPLTAFMSAQISVRLSLYYVPNGTTSPPSDR</sequence>
<name>A0AA39JKC6_ARMTA</name>